<protein>
    <submittedName>
        <fullName evidence="3">XdhC/CoxI family protein</fullName>
    </submittedName>
</protein>
<accession>A0ABX1PKN7</accession>
<dbReference type="PANTHER" id="PTHR30388:SF6">
    <property type="entry name" value="XANTHINE DEHYDROGENASE SUBUNIT A-RELATED"/>
    <property type="match status" value="1"/>
</dbReference>
<dbReference type="SUPFAM" id="SSF51735">
    <property type="entry name" value="NAD(P)-binding Rossmann-fold domains"/>
    <property type="match status" value="1"/>
</dbReference>
<sequence length="420" mass="43955">MMRVCVSGARVGLDDAIHGRRSGMNELQRIIQAFARLRARGESAALATVVAVGGSTYRRPGARMLVSGDGEAVGSISGGCLERDVFRQAARVLHSGEPVVAVYDSTDDDIAEGYSLGCKGIVVVLVEPLSPEAAGPIDFLADCLNRRRTGVLATVFAVSGDPGARVGARLMLTEGQPIDSNGIGATSLCAQLVDEARRVLSAGRPLQSVIDTPGGRVEVFFELVKPSLSLAVFGAGHDAVPLVQFAKALGWHVGVVSRNAGHAMHRRFAAADQVLMSDAGPALDSLPDEGGIIAVTMSHNYFEDLRALRALLPRRPRYVAILGPKRRTARLLDELEAEGFAVRGDAASWLYGPAGLDIGADTPEEIALAIVAEIRAAVAGRSGGFAKHRHGPLHEPCGSAKPVIVAGLPHGEILCGLTPA</sequence>
<evidence type="ECO:0000313" key="3">
    <source>
        <dbReference type="EMBL" id="NMG25109.1"/>
    </source>
</evidence>
<gene>
    <name evidence="3" type="ORF">GO606_10295</name>
</gene>
<dbReference type="InterPro" id="IPR036291">
    <property type="entry name" value="NAD(P)-bd_dom_sf"/>
</dbReference>
<dbReference type="PANTHER" id="PTHR30388">
    <property type="entry name" value="ALDEHYDE OXIDOREDUCTASE MOLYBDENUM COFACTOR ASSEMBLY PROTEIN"/>
    <property type="match status" value="1"/>
</dbReference>
<feature type="domain" description="XdhC- CoxI" evidence="1">
    <location>
        <begin position="38"/>
        <end position="104"/>
    </location>
</feature>
<dbReference type="Proteomes" id="UP000615989">
    <property type="component" value="Unassembled WGS sequence"/>
</dbReference>
<dbReference type="Pfam" id="PF13478">
    <property type="entry name" value="XdhC_C"/>
    <property type="match status" value="1"/>
</dbReference>
<name>A0ABX1PKN7_9RHOO</name>
<dbReference type="InterPro" id="IPR027051">
    <property type="entry name" value="XdhC_Rossmann_dom"/>
</dbReference>
<reference evidence="3" key="1">
    <citation type="submission" date="2019-12" db="EMBL/GenBank/DDBJ databases">
        <title>Comparative genomics gives insights into the taxonomy of the Azoarcus-Aromatoleum group and reveals separate origins of nif in the plant-associated Azoarcus and non-plant-associated Aromatoleum sub-groups.</title>
        <authorList>
            <person name="Lafos M."/>
            <person name="Maluk M."/>
            <person name="Batista M."/>
            <person name="Junghare M."/>
            <person name="Carmona M."/>
            <person name="Faoro H."/>
            <person name="Cruz L.M."/>
            <person name="Battistoni F."/>
            <person name="De Souza E."/>
            <person name="Pedrosa F."/>
            <person name="Chen W.-M."/>
            <person name="Poole P.S."/>
            <person name="Dixon R.A."/>
            <person name="James E.K."/>
        </authorList>
    </citation>
    <scope>NUCLEOTIDE SEQUENCE</scope>
    <source>
        <strain evidence="3">LuFRes1</strain>
    </source>
</reference>
<feature type="domain" description="XdhC Rossmann" evidence="2">
    <location>
        <begin position="230"/>
        <end position="374"/>
    </location>
</feature>
<dbReference type="InterPro" id="IPR003777">
    <property type="entry name" value="XdhC_CoxI"/>
</dbReference>
<evidence type="ECO:0000313" key="4">
    <source>
        <dbReference type="Proteomes" id="UP000615989"/>
    </source>
</evidence>
<comment type="caution">
    <text evidence="3">The sequence shown here is derived from an EMBL/GenBank/DDBJ whole genome shotgun (WGS) entry which is preliminary data.</text>
</comment>
<keyword evidence="4" id="KW-1185">Reference proteome</keyword>
<feature type="domain" description="XdhC- CoxI" evidence="1">
    <location>
        <begin position="144"/>
        <end position="205"/>
    </location>
</feature>
<proteinExistence type="predicted"/>
<organism evidence="3 4">
    <name type="scientific">Aromatoleum anaerobium</name>
    <dbReference type="NCBI Taxonomy" id="182180"/>
    <lineage>
        <taxon>Bacteria</taxon>
        <taxon>Pseudomonadati</taxon>
        <taxon>Pseudomonadota</taxon>
        <taxon>Betaproteobacteria</taxon>
        <taxon>Rhodocyclales</taxon>
        <taxon>Rhodocyclaceae</taxon>
        <taxon>Aromatoleum</taxon>
    </lineage>
</organism>
<dbReference type="Pfam" id="PF02625">
    <property type="entry name" value="XdhC_CoxI"/>
    <property type="match status" value="2"/>
</dbReference>
<dbReference type="EMBL" id="WTVG01000025">
    <property type="protein sequence ID" value="NMG25109.1"/>
    <property type="molecule type" value="Genomic_DNA"/>
</dbReference>
<dbReference type="Gene3D" id="3.40.50.720">
    <property type="entry name" value="NAD(P)-binding Rossmann-like Domain"/>
    <property type="match status" value="1"/>
</dbReference>
<evidence type="ECO:0000259" key="1">
    <source>
        <dbReference type="Pfam" id="PF02625"/>
    </source>
</evidence>
<evidence type="ECO:0000259" key="2">
    <source>
        <dbReference type="Pfam" id="PF13478"/>
    </source>
</evidence>
<dbReference type="InterPro" id="IPR052698">
    <property type="entry name" value="MoCofactor_Util/Proc"/>
</dbReference>